<feature type="region of interest" description="Disordered" evidence="1">
    <location>
        <begin position="1"/>
        <end position="24"/>
    </location>
</feature>
<dbReference type="InParanoid" id="A0A1S0TVL0"/>
<evidence type="ECO:0000256" key="1">
    <source>
        <dbReference type="SAM" id="MobiDB-lite"/>
    </source>
</evidence>
<accession>A0A1S0TVL0</accession>
<dbReference type="CTD" id="9944937"/>
<protein>
    <submittedName>
        <fullName evidence="2">Uncharacterized protein</fullName>
    </submittedName>
</protein>
<reference evidence="2" key="1">
    <citation type="submission" date="2012-04" db="EMBL/GenBank/DDBJ databases">
        <title>The Genome Sequence of Loa loa.</title>
        <authorList>
            <consortium name="The Broad Institute Genome Sequencing Platform"/>
            <consortium name="Broad Institute Genome Sequencing Center for Infectious Disease"/>
            <person name="Nutman T.B."/>
            <person name="Fink D.L."/>
            <person name="Russ C."/>
            <person name="Young S."/>
            <person name="Zeng Q."/>
            <person name="Gargeya S."/>
            <person name="Alvarado L."/>
            <person name="Berlin A."/>
            <person name="Chapman S.B."/>
            <person name="Chen Z."/>
            <person name="Freedman E."/>
            <person name="Gellesch M."/>
            <person name="Goldberg J."/>
            <person name="Griggs A."/>
            <person name="Gujja S."/>
            <person name="Heilman E.R."/>
            <person name="Heiman D."/>
            <person name="Howarth C."/>
            <person name="Mehta T."/>
            <person name="Neiman D."/>
            <person name="Pearson M."/>
            <person name="Roberts A."/>
            <person name="Saif S."/>
            <person name="Shea T."/>
            <person name="Shenoy N."/>
            <person name="Sisk P."/>
            <person name="Stolte C."/>
            <person name="Sykes S."/>
            <person name="White J."/>
            <person name="Yandava C."/>
            <person name="Haas B."/>
            <person name="Henn M.R."/>
            <person name="Nusbaum C."/>
            <person name="Birren B."/>
        </authorList>
    </citation>
    <scope>NUCLEOTIDE SEQUENCE [LARGE SCALE GENOMIC DNA]</scope>
</reference>
<dbReference type="GeneID" id="9944937"/>
<gene>
    <name evidence="2" type="ORF">LOAG_07519</name>
</gene>
<sequence length="94" mass="11021">MTEMREMVGEQKNNEETEDMSGRLEIGLKDEREMECLCEIITDSERESMVIDKAAQNQWFGVVEACKDNVYINNVWLDLMLTVCRFHIQRSSLL</sequence>
<proteinExistence type="predicted"/>
<dbReference type="EMBL" id="JH712073">
    <property type="protein sequence ID" value="EFO20971.2"/>
    <property type="molecule type" value="Genomic_DNA"/>
</dbReference>
<dbReference type="KEGG" id="loa:LOAG_07519"/>
<dbReference type="AlphaFoldDB" id="A0A1S0TVL0"/>
<name>A0A1S0TVL0_LOALO</name>
<evidence type="ECO:0000313" key="2">
    <source>
        <dbReference type="EMBL" id="EFO20971.2"/>
    </source>
</evidence>
<dbReference type="OrthoDB" id="5860233at2759"/>
<dbReference type="OMA" id="REMECLC"/>
<organism evidence="2">
    <name type="scientific">Loa loa</name>
    <name type="common">Eye worm</name>
    <name type="synonym">Filaria loa</name>
    <dbReference type="NCBI Taxonomy" id="7209"/>
    <lineage>
        <taxon>Eukaryota</taxon>
        <taxon>Metazoa</taxon>
        <taxon>Ecdysozoa</taxon>
        <taxon>Nematoda</taxon>
        <taxon>Chromadorea</taxon>
        <taxon>Rhabditida</taxon>
        <taxon>Spirurina</taxon>
        <taxon>Spiruromorpha</taxon>
        <taxon>Filarioidea</taxon>
        <taxon>Onchocercidae</taxon>
        <taxon>Loa</taxon>
    </lineage>
</organism>
<dbReference type="RefSeq" id="XP_003143100.2">
    <property type="nucleotide sequence ID" value="XM_003143052.2"/>
</dbReference>